<dbReference type="AlphaFoldDB" id="A0A7E4UT15"/>
<keyword evidence="2" id="KW-0812">Transmembrane</keyword>
<feature type="transmembrane region" description="Helical" evidence="2">
    <location>
        <begin position="115"/>
        <end position="136"/>
    </location>
</feature>
<reference evidence="4" key="2">
    <citation type="submission" date="2020-10" db="UniProtKB">
        <authorList>
            <consortium name="WormBaseParasite"/>
        </authorList>
    </citation>
    <scope>IDENTIFICATION</scope>
</reference>
<evidence type="ECO:0000256" key="1">
    <source>
        <dbReference type="SAM" id="MobiDB-lite"/>
    </source>
</evidence>
<name>A0A7E4UT15_PANRE</name>
<dbReference type="WBParaSite" id="Pan_g12467.t1">
    <property type="protein sequence ID" value="Pan_g12467.t1"/>
    <property type="gene ID" value="Pan_g12467"/>
</dbReference>
<accession>A0A7E4UT15</accession>
<sequence length="143" mass="15807">MSPQALAELLQQSSSSSDTPPAYASLYPALYATKASTEPYIVSLEYPEDNEPLPCTSYPRFSNDMGAYPGPPFYVVTFENDYEITPPASVSESPFTAPTPKQTNFCTTLRSRRGLVILIPLLLLVISIFITLTVIFTRHHPTN</sequence>
<proteinExistence type="predicted"/>
<keyword evidence="3" id="KW-1185">Reference proteome</keyword>
<evidence type="ECO:0000313" key="4">
    <source>
        <dbReference type="WBParaSite" id="Pan_g12467.t1"/>
    </source>
</evidence>
<dbReference type="Proteomes" id="UP000492821">
    <property type="component" value="Unassembled WGS sequence"/>
</dbReference>
<feature type="region of interest" description="Disordered" evidence="1">
    <location>
        <begin position="1"/>
        <end position="20"/>
    </location>
</feature>
<reference evidence="3" key="1">
    <citation type="journal article" date="2013" name="Genetics">
        <title>The draft genome and transcriptome of Panagrellus redivivus are shaped by the harsh demands of a free-living lifestyle.</title>
        <authorList>
            <person name="Srinivasan J."/>
            <person name="Dillman A.R."/>
            <person name="Macchietto M.G."/>
            <person name="Heikkinen L."/>
            <person name="Lakso M."/>
            <person name="Fracchia K.M."/>
            <person name="Antoshechkin I."/>
            <person name="Mortazavi A."/>
            <person name="Wong G."/>
            <person name="Sternberg P.W."/>
        </authorList>
    </citation>
    <scope>NUCLEOTIDE SEQUENCE [LARGE SCALE GENOMIC DNA]</scope>
    <source>
        <strain evidence="3">MT8872</strain>
    </source>
</reference>
<evidence type="ECO:0000313" key="3">
    <source>
        <dbReference type="Proteomes" id="UP000492821"/>
    </source>
</evidence>
<organism evidence="3 4">
    <name type="scientific">Panagrellus redivivus</name>
    <name type="common">Microworm</name>
    <dbReference type="NCBI Taxonomy" id="6233"/>
    <lineage>
        <taxon>Eukaryota</taxon>
        <taxon>Metazoa</taxon>
        <taxon>Ecdysozoa</taxon>
        <taxon>Nematoda</taxon>
        <taxon>Chromadorea</taxon>
        <taxon>Rhabditida</taxon>
        <taxon>Tylenchina</taxon>
        <taxon>Panagrolaimomorpha</taxon>
        <taxon>Panagrolaimoidea</taxon>
        <taxon>Panagrolaimidae</taxon>
        <taxon>Panagrellus</taxon>
    </lineage>
</organism>
<protein>
    <submittedName>
        <fullName evidence="4">UDENN domain-containing protein</fullName>
    </submittedName>
</protein>
<keyword evidence="2" id="KW-1133">Transmembrane helix</keyword>
<keyword evidence="2" id="KW-0472">Membrane</keyword>
<evidence type="ECO:0000256" key="2">
    <source>
        <dbReference type="SAM" id="Phobius"/>
    </source>
</evidence>